<gene>
    <name evidence="2" type="ORF">GWO68_15410</name>
</gene>
<dbReference type="Pfam" id="PF10677">
    <property type="entry name" value="DUF2490"/>
    <property type="match status" value="1"/>
</dbReference>
<organism evidence="2 3">
    <name type="scientific">Pontibacter fetidus</name>
    <dbReference type="NCBI Taxonomy" id="2700082"/>
    <lineage>
        <taxon>Bacteria</taxon>
        <taxon>Pseudomonadati</taxon>
        <taxon>Bacteroidota</taxon>
        <taxon>Cytophagia</taxon>
        <taxon>Cytophagales</taxon>
        <taxon>Hymenobacteraceae</taxon>
        <taxon>Pontibacter</taxon>
    </lineage>
</organism>
<evidence type="ECO:0000256" key="1">
    <source>
        <dbReference type="SAM" id="SignalP"/>
    </source>
</evidence>
<reference evidence="2 3" key="1">
    <citation type="submission" date="2020-01" db="EMBL/GenBank/DDBJ databases">
        <authorList>
            <person name="Kim M.K."/>
        </authorList>
    </citation>
    <scope>NUCLEOTIDE SEQUENCE [LARGE SCALE GENOMIC DNA]</scope>
    <source>
        <strain evidence="2 3">BT213</strain>
    </source>
</reference>
<protein>
    <submittedName>
        <fullName evidence="2">DUF2490 domain-containing protein</fullName>
    </submittedName>
</protein>
<name>A0A6B2HAG3_9BACT</name>
<accession>A0A6B2HAG3</accession>
<evidence type="ECO:0000313" key="3">
    <source>
        <dbReference type="Proteomes" id="UP000478546"/>
    </source>
</evidence>
<dbReference type="InterPro" id="IPR036709">
    <property type="entry name" value="Autotransporte_beta_dom_sf"/>
</dbReference>
<keyword evidence="1" id="KW-0732">Signal</keyword>
<feature type="chain" id="PRO_5025436594" evidence="1">
    <location>
        <begin position="19"/>
        <end position="264"/>
    </location>
</feature>
<keyword evidence="3" id="KW-1185">Reference proteome</keyword>
<feature type="signal peptide" evidence="1">
    <location>
        <begin position="1"/>
        <end position="18"/>
    </location>
</feature>
<dbReference type="RefSeq" id="WP_162347372.1">
    <property type="nucleotide sequence ID" value="NZ_JAAEAA010000024.1"/>
</dbReference>
<comment type="caution">
    <text evidence="2">The sequence shown here is derived from an EMBL/GenBank/DDBJ whole genome shotgun (WGS) entry which is preliminary data.</text>
</comment>
<dbReference type="AlphaFoldDB" id="A0A6B2HAG3"/>
<proteinExistence type="predicted"/>
<evidence type="ECO:0000313" key="2">
    <source>
        <dbReference type="EMBL" id="NDK57310.1"/>
    </source>
</evidence>
<dbReference type="EMBL" id="JAAEAA010000024">
    <property type="protein sequence ID" value="NDK57310.1"/>
    <property type="molecule type" value="Genomic_DNA"/>
</dbReference>
<sequence>MKRLYFLLLLLLPVSLLAQSKISSPTALWPELQLSTTIGEDGILFIRNQYRINTDSRYNDLKQAGVLSNFERIEFSVGYEHTLSEHWRGGGIFRYAAENFPSSQFYSLFLRHNGNLKSLYFNKQLLFEYVNQEEMDAFGNFRLSAELGKRLPLKNKFITPSLSYEALLLSEFNKDEDDTDEKRTVDRTRLRLSLNYEVTDRFRINPYFMRQTDRYYVQVPPEYDEDGQLLKDGYTTKRNNITPIVGLELKYSFGATPETASITY</sequence>
<dbReference type="SUPFAM" id="SSF103515">
    <property type="entry name" value="Autotransporter"/>
    <property type="match status" value="1"/>
</dbReference>
<dbReference type="Proteomes" id="UP000478546">
    <property type="component" value="Unassembled WGS sequence"/>
</dbReference>
<dbReference type="InterPro" id="IPR019619">
    <property type="entry name" value="DUF2490"/>
</dbReference>